<dbReference type="EMBL" id="BMWD01000021">
    <property type="protein sequence ID" value="GGX78785.1"/>
    <property type="molecule type" value="Genomic_DNA"/>
</dbReference>
<protein>
    <submittedName>
        <fullName evidence="1">Uncharacterized protein</fullName>
    </submittedName>
</protein>
<gene>
    <name evidence="1" type="ORF">GCM10010515_53160</name>
</gene>
<evidence type="ECO:0000313" key="2">
    <source>
        <dbReference type="Proteomes" id="UP000645555"/>
    </source>
</evidence>
<organism evidence="1 2">
    <name type="scientific">Streptomyces fructofermentans</name>
    <dbReference type="NCBI Taxonomy" id="152141"/>
    <lineage>
        <taxon>Bacteria</taxon>
        <taxon>Bacillati</taxon>
        <taxon>Actinomycetota</taxon>
        <taxon>Actinomycetes</taxon>
        <taxon>Kitasatosporales</taxon>
        <taxon>Streptomycetaceae</taxon>
        <taxon>Streptomyces</taxon>
    </lineage>
</organism>
<sequence length="84" mass="9152">MTGLQFASKWAAVWIANRLREEFGVVTANSSHKVKARGTECCEGVRPVSVRVNARARQAFIQLSAHRWGGICEKPVNLCGAPGN</sequence>
<reference evidence="1" key="1">
    <citation type="journal article" date="2014" name="Int. J. Syst. Evol. Microbiol.">
        <title>Complete genome sequence of Corynebacterium casei LMG S-19264T (=DSM 44701T), isolated from a smear-ripened cheese.</title>
        <authorList>
            <consortium name="US DOE Joint Genome Institute (JGI-PGF)"/>
            <person name="Walter F."/>
            <person name="Albersmeier A."/>
            <person name="Kalinowski J."/>
            <person name="Ruckert C."/>
        </authorList>
    </citation>
    <scope>NUCLEOTIDE SEQUENCE</scope>
    <source>
        <strain evidence="1">JCM 4956</strain>
    </source>
</reference>
<dbReference type="AlphaFoldDB" id="A0A918U064"/>
<keyword evidence="2" id="KW-1185">Reference proteome</keyword>
<proteinExistence type="predicted"/>
<dbReference type="Proteomes" id="UP000645555">
    <property type="component" value="Unassembled WGS sequence"/>
</dbReference>
<reference evidence="1" key="2">
    <citation type="submission" date="2020-09" db="EMBL/GenBank/DDBJ databases">
        <authorList>
            <person name="Sun Q."/>
            <person name="Ohkuma M."/>
        </authorList>
    </citation>
    <scope>NUCLEOTIDE SEQUENCE</scope>
    <source>
        <strain evidence="1">JCM 4956</strain>
    </source>
</reference>
<name>A0A918U064_9ACTN</name>
<comment type="caution">
    <text evidence="1">The sequence shown here is derived from an EMBL/GenBank/DDBJ whole genome shotgun (WGS) entry which is preliminary data.</text>
</comment>
<accession>A0A918U064</accession>
<evidence type="ECO:0000313" key="1">
    <source>
        <dbReference type="EMBL" id="GGX78785.1"/>
    </source>
</evidence>